<dbReference type="Pfam" id="PF01370">
    <property type="entry name" value="Epimerase"/>
    <property type="match status" value="1"/>
</dbReference>
<evidence type="ECO:0000256" key="2">
    <source>
        <dbReference type="ARBA" id="ARBA00023445"/>
    </source>
</evidence>
<reference evidence="5" key="1">
    <citation type="journal article" date="2019" name="Int. J. Syst. Evol. Microbiol.">
        <title>The Global Catalogue of Microorganisms (GCM) 10K type strain sequencing project: providing services to taxonomists for standard genome sequencing and annotation.</title>
        <authorList>
            <consortium name="The Broad Institute Genomics Platform"/>
            <consortium name="The Broad Institute Genome Sequencing Center for Infectious Disease"/>
            <person name="Wu L."/>
            <person name="Ma J."/>
        </authorList>
    </citation>
    <scope>NUCLEOTIDE SEQUENCE [LARGE SCALE GENOMIC DNA]</scope>
    <source>
        <strain evidence="5">CGMCC 4.6997</strain>
    </source>
</reference>
<evidence type="ECO:0000256" key="1">
    <source>
        <dbReference type="ARBA" id="ARBA00023002"/>
    </source>
</evidence>
<dbReference type="InterPro" id="IPR050425">
    <property type="entry name" value="NAD(P)_dehydrat-like"/>
</dbReference>
<proteinExistence type="inferred from homology"/>
<evidence type="ECO:0000259" key="3">
    <source>
        <dbReference type="Pfam" id="PF01370"/>
    </source>
</evidence>
<protein>
    <submittedName>
        <fullName evidence="4">SDR family oxidoreductase</fullName>
    </submittedName>
</protein>
<dbReference type="CDD" id="cd05227">
    <property type="entry name" value="AR_SDR_e"/>
    <property type="match status" value="1"/>
</dbReference>
<accession>A0ABW0NVT1</accession>
<dbReference type="PANTHER" id="PTHR10366:SF564">
    <property type="entry name" value="STEROL-4-ALPHA-CARBOXYLATE 3-DEHYDROGENASE, DECARBOXYLATING"/>
    <property type="match status" value="1"/>
</dbReference>
<dbReference type="RefSeq" id="WP_386740677.1">
    <property type="nucleotide sequence ID" value="NZ_JBHSMG010000003.1"/>
</dbReference>
<dbReference type="InterPro" id="IPR036291">
    <property type="entry name" value="NAD(P)-bd_dom_sf"/>
</dbReference>
<dbReference type="Proteomes" id="UP001596039">
    <property type="component" value="Unassembled WGS sequence"/>
</dbReference>
<name>A0ABW0NVT1_9MICO</name>
<keyword evidence="1" id="KW-0560">Oxidoreductase</keyword>
<dbReference type="InterPro" id="IPR001509">
    <property type="entry name" value="Epimerase_deHydtase"/>
</dbReference>
<dbReference type="Gene3D" id="3.40.50.720">
    <property type="entry name" value="NAD(P)-binding Rossmann-like Domain"/>
    <property type="match status" value="1"/>
</dbReference>
<dbReference type="SUPFAM" id="SSF51735">
    <property type="entry name" value="NAD(P)-binding Rossmann-fold domains"/>
    <property type="match status" value="1"/>
</dbReference>
<comment type="caution">
    <text evidence="4">The sequence shown here is derived from an EMBL/GenBank/DDBJ whole genome shotgun (WGS) entry which is preliminary data.</text>
</comment>
<evidence type="ECO:0000313" key="5">
    <source>
        <dbReference type="Proteomes" id="UP001596039"/>
    </source>
</evidence>
<dbReference type="EMBL" id="JBHSMG010000003">
    <property type="protein sequence ID" value="MFC5502959.1"/>
    <property type="molecule type" value="Genomic_DNA"/>
</dbReference>
<sequence>MSDDLVLVTGGTGFLGAHTVVRLIRAGYPVRTTIRNISAVDRFRSMLRAGGVDANAAAAVEVVEADLVADAGWQAAVNGARYVLHVASPYPAVAPRNPDELLIPARDGSLRVLRAAREAGVRRVVLTSSFAAIGYGHPPMERTFTERDWTDPTRPGVEAYQRSKAIAEREAWDFVAREGGSLELSVINPVAMIGPMLATPPSTSMQLMAQILNRAMPALPRLSYGIVDVRDAADLHLLAMTTPAAGGERFLATGGDAVWLTDIARVFRDHLGDAGRRVPLHAMPDTVLRALALVSPFVRPMTHDLGVMKHLDNTKSREMLGWRPRTTEETLIATGESLLRYGLIAHLDPARQRRAR</sequence>
<evidence type="ECO:0000313" key="4">
    <source>
        <dbReference type="EMBL" id="MFC5502959.1"/>
    </source>
</evidence>
<comment type="similarity">
    <text evidence="2">Belongs to the NAD(P)-dependent epimerase/dehydratase family. Dihydroflavonol-4-reductase subfamily.</text>
</comment>
<keyword evidence="5" id="KW-1185">Reference proteome</keyword>
<dbReference type="PANTHER" id="PTHR10366">
    <property type="entry name" value="NAD DEPENDENT EPIMERASE/DEHYDRATASE"/>
    <property type="match status" value="1"/>
</dbReference>
<organism evidence="4 5">
    <name type="scientific">Lysinimonas soli</name>
    <dbReference type="NCBI Taxonomy" id="1074233"/>
    <lineage>
        <taxon>Bacteria</taxon>
        <taxon>Bacillati</taxon>
        <taxon>Actinomycetota</taxon>
        <taxon>Actinomycetes</taxon>
        <taxon>Micrococcales</taxon>
        <taxon>Microbacteriaceae</taxon>
        <taxon>Lysinimonas</taxon>
    </lineage>
</organism>
<feature type="domain" description="NAD-dependent epimerase/dehydratase" evidence="3">
    <location>
        <begin position="6"/>
        <end position="247"/>
    </location>
</feature>
<gene>
    <name evidence="4" type="ORF">ACFPJ4_11980</name>
</gene>